<feature type="domain" description="OmpR/PhoB-type" evidence="11">
    <location>
        <begin position="133"/>
        <end position="232"/>
    </location>
</feature>
<dbReference type="InterPro" id="IPR011006">
    <property type="entry name" value="CheY-like_superfamily"/>
</dbReference>
<evidence type="ECO:0000256" key="7">
    <source>
        <dbReference type="ARBA" id="ARBA00023163"/>
    </source>
</evidence>
<dbReference type="PANTHER" id="PTHR48111">
    <property type="entry name" value="REGULATOR OF RPOS"/>
    <property type="match status" value="1"/>
</dbReference>
<dbReference type="GO" id="GO:0005829">
    <property type="term" value="C:cytosol"/>
    <property type="evidence" value="ECO:0007669"/>
    <property type="project" value="TreeGrafter"/>
</dbReference>
<dbReference type="FunFam" id="1.10.10.10:FF:000099">
    <property type="entry name" value="Two-component system response regulator TorR"/>
    <property type="match status" value="1"/>
</dbReference>
<evidence type="ECO:0000313" key="13">
    <source>
        <dbReference type="Proteomes" id="UP000319143"/>
    </source>
</evidence>
<keyword evidence="4" id="KW-0902">Two-component regulatory system</keyword>
<feature type="DNA-binding region" description="OmpR/PhoB-type" evidence="9">
    <location>
        <begin position="133"/>
        <end position="232"/>
    </location>
</feature>
<dbReference type="PROSITE" id="PS50110">
    <property type="entry name" value="RESPONSE_REGULATORY"/>
    <property type="match status" value="1"/>
</dbReference>
<dbReference type="SUPFAM" id="SSF52172">
    <property type="entry name" value="CheY-like"/>
    <property type="match status" value="1"/>
</dbReference>
<evidence type="ECO:0000256" key="8">
    <source>
        <dbReference type="PROSITE-ProRule" id="PRU00169"/>
    </source>
</evidence>
<dbReference type="InterPro" id="IPR001789">
    <property type="entry name" value="Sig_transdc_resp-reg_receiver"/>
</dbReference>
<evidence type="ECO:0000256" key="5">
    <source>
        <dbReference type="ARBA" id="ARBA00023015"/>
    </source>
</evidence>
<keyword evidence="7" id="KW-0804">Transcription</keyword>
<proteinExistence type="predicted"/>
<evidence type="ECO:0000256" key="2">
    <source>
        <dbReference type="ARBA" id="ARBA00022490"/>
    </source>
</evidence>
<comment type="caution">
    <text evidence="12">The sequence shown here is derived from an EMBL/GenBank/DDBJ whole genome shotgun (WGS) entry which is preliminary data.</text>
</comment>
<keyword evidence="6 9" id="KW-0238">DNA-binding</keyword>
<evidence type="ECO:0000259" key="10">
    <source>
        <dbReference type="PROSITE" id="PS50110"/>
    </source>
</evidence>
<dbReference type="InterPro" id="IPR001867">
    <property type="entry name" value="OmpR/PhoB-type_DNA-bd"/>
</dbReference>
<feature type="modified residue" description="4-aspartylphosphate" evidence="8">
    <location>
        <position position="57"/>
    </location>
</feature>
<dbReference type="InterPro" id="IPR036388">
    <property type="entry name" value="WH-like_DNA-bd_sf"/>
</dbReference>
<keyword evidence="5" id="KW-0805">Transcription regulation</keyword>
<dbReference type="EMBL" id="SJPV01000005">
    <property type="protein sequence ID" value="TWU37176.1"/>
    <property type="molecule type" value="Genomic_DNA"/>
</dbReference>
<gene>
    <name evidence="12" type="primary">walR</name>
    <name evidence="12" type="ORF">Poly41_33030</name>
</gene>
<dbReference type="PANTHER" id="PTHR48111:SF21">
    <property type="entry name" value="DNA-BINDING DUAL MASTER TRANSCRIPTIONAL REGULATOR RPAA"/>
    <property type="match status" value="1"/>
</dbReference>
<evidence type="ECO:0000256" key="6">
    <source>
        <dbReference type="ARBA" id="ARBA00023125"/>
    </source>
</evidence>
<evidence type="ECO:0000256" key="3">
    <source>
        <dbReference type="ARBA" id="ARBA00022553"/>
    </source>
</evidence>
<dbReference type="AlphaFoldDB" id="A0A5C6DQ82"/>
<dbReference type="Gene3D" id="6.10.250.690">
    <property type="match status" value="1"/>
</dbReference>
<comment type="subcellular location">
    <subcellularLocation>
        <location evidence="1">Cytoplasm</location>
    </subcellularLocation>
</comment>
<evidence type="ECO:0000313" key="12">
    <source>
        <dbReference type="EMBL" id="TWU37176.1"/>
    </source>
</evidence>
<dbReference type="Proteomes" id="UP000319143">
    <property type="component" value="Unassembled WGS sequence"/>
</dbReference>
<feature type="domain" description="Response regulatory" evidence="10">
    <location>
        <begin position="8"/>
        <end position="121"/>
    </location>
</feature>
<dbReference type="SMART" id="SM00448">
    <property type="entry name" value="REC"/>
    <property type="match status" value="1"/>
</dbReference>
<dbReference type="Pfam" id="PF00072">
    <property type="entry name" value="Response_reg"/>
    <property type="match status" value="1"/>
</dbReference>
<dbReference type="GO" id="GO:0000976">
    <property type="term" value="F:transcription cis-regulatory region binding"/>
    <property type="evidence" value="ECO:0007669"/>
    <property type="project" value="TreeGrafter"/>
</dbReference>
<accession>A0A5C6DQ82</accession>
<dbReference type="Pfam" id="PF00486">
    <property type="entry name" value="Trans_reg_C"/>
    <property type="match status" value="1"/>
</dbReference>
<keyword evidence="13" id="KW-1185">Reference proteome</keyword>
<reference evidence="12 13" key="1">
    <citation type="submission" date="2019-02" db="EMBL/GenBank/DDBJ databases">
        <title>Deep-cultivation of Planctomycetes and their phenomic and genomic characterization uncovers novel biology.</title>
        <authorList>
            <person name="Wiegand S."/>
            <person name="Jogler M."/>
            <person name="Boedeker C."/>
            <person name="Pinto D."/>
            <person name="Vollmers J."/>
            <person name="Rivas-Marin E."/>
            <person name="Kohn T."/>
            <person name="Peeters S.H."/>
            <person name="Heuer A."/>
            <person name="Rast P."/>
            <person name="Oberbeckmann S."/>
            <person name="Bunk B."/>
            <person name="Jeske O."/>
            <person name="Meyerdierks A."/>
            <person name="Storesund J.E."/>
            <person name="Kallscheuer N."/>
            <person name="Luecker S."/>
            <person name="Lage O.M."/>
            <person name="Pohl T."/>
            <person name="Merkel B.J."/>
            <person name="Hornburger P."/>
            <person name="Mueller R.-W."/>
            <person name="Bruemmer F."/>
            <person name="Labrenz M."/>
            <person name="Spormann A.M."/>
            <person name="Op Den Camp H."/>
            <person name="Overmann J."/>
            <person name="Amann R."/>
            <person name="Jetten M.S.M."/>
            <person name="Mascher T."/>
            <person name="Medema M.H."/>
            <person name="Devos D.P."/>
            <person name="Kaster A.-K."/>
            <person name="Ovreas L."/>
            <person name="Rohde M."/>
            <person name="Galperin M.Y."/>
            <person name="Jogler C."/>
        </authorList>
    </citation>
    <scope>NUCLEOTIDE SEQUENCE [LARGE SCALE GENOMIC DNA]</scope>
    <source>
        <strain evidence="12 13">Poly41</strain>
    </source>
</reference>
<dbReference type="Gene3D" id="3.40.50.2300">
    <property type="match status" value="1"/>
</dbReference>
<evidence type="ECO:0000256" key="9">
    <source>
        <dbReference type="PROSITE-ProRule" id="PRU01091"/>
    </source>
</evidence>
<sequence>MDLTEPYHLLLVEDDHELAMMVAQFLRGEGFVIDTESNGERAAHRIMTESFDAVVLDIGLPGLDGISVCRKVRPHFEGPILILTARGDEIDEVVALEVGADDYVAKPVRPRALLARLKVHLRRLETVSTANLGMRVETSGMVIDASNRTVMIDQIPLDLTTAEFDLLWFLAQRSGQVVSREELYQELQGTRYDGLDRSMDLRVSRLRKKIGDDPNHPERIKSIRGIGYLLTAKP</sequence>
<dbReference type="InterPro" id="IPR039420">
    <property type="entry name" value="WalR-like"/>
</dbReference>
<evidence type="ECO:0000256" key="4">
    <source>
        <dbReference type="ARBA" id="ARBA00023012"/>
    </source>
</evidence>
<evidence type="ECO:0000259" key="11">
    <source>
        <dbReference type="PROSITE" id="PS51755"/>
    </source>
</evidence>
<organism evidence="12 13">
    <name type="scientific">Novipirellula artificiosorum</name>
    <dbReference type="NCBI Taxonomy" id="2528016"/>
    <lineage>
        <taxon>Bacteria</taxon>
        <taxon>Pseudomonadati</taxon>
        <taxon>Planctomycetota</taxon>
        <taxon>Planctomycetia</taxon>
        <taxon>Pirellulales</taxon>
        <taxon>Pirellulaceae</taxon>
        <taxon>Novipirellula</taxon>
    </lineage>
</organism>
<dbReference type="CDD" id="cd00383">
    <property type="entry name" value="trans_reg_C"/>
    <property type="match status" value="1"/>
</dbReference>
<keyword evidence="2" id="KW-0963">Cytoplasm</keyword>
<name>A0A5C6DQ82_9BACT</name>
<dbReference type="GO" id="GO:0000156">
    <property type="term" value="F:phosphorelay response regulator activity"/>
    <property type="evidence" value="ECO:0007669"/>
    <property type="project" value="TreeGrafter"/>
</dbReference>
<keyword evidence="3 8" id="KW-0597">Phosphoprotein</keyword>
<evidence type="ECO:0000256" key="1">
    <source>
        <dbReference type="ARBA" id="ARBA00004496"/>
    </source>
</evidence>
<dbReference type="GO" id="GO:0032993">
    <property type="term" value="C:protein-DNA complex"/>
    <property type="evidence" value="ECO:0007669"/>
    <property type="project" value="TreeGrafter"/>
</dbReference>
<dbReference type="PROSITE" id="PS51755">
    <property type="entry name" value="OMPR_PHOB"/>
    <property type="match status" value="1"/>
</dbReference>
<dbReference type="RefSeq" id="WP_146527447.1">
    <property type="nucleotide sequence ID" value="NZ_SJPV01000005.1"/>
</dbReference>
<dbReference type="OrthoDB" id="272875at2"/>
<dbReference type="GO" id="GO:0006355">
    <property type="term" value="P:regulation of DNA-templated transcription"/>
    <property type="evidence" value="ECO:0007669"/>
    <property type="project" value="InterPro"/>
</dbReference>
<dbReference type="Gene3D" id="1.10.10.10">
    <property type="entry name" value="Winged helix-like DNA-binding domain superfamily/Winged helix DNA-binding domain"/>
    <property type="match status" value="1"/>
</dbReference>
<protein>
    <submittedName>
        <fullName evidence="12">Transcriptional regulatory protein WalR</fullName>
    </submittedName>
</protein>
<dbReference type="SMART" id="SM00862">
    <property type="entry name" value="Trans_reg_C"/>
    <property type="match status" value="1"/>
</dbReference>